<evidence type="ECO:0000313" key="4">
    <source>
        <dbReference type="EMBL" id="MEE2059618.1"/>
    </source>
</evidence>
<sequence length="342" mass="36866">MHTSLGYRRARMRRLMASTMTAGVVLVVSACGQAVDDTGSAQEAGELYVDLDNCGITTEYTAAPEHAVTLTSNATETMLELGLEDRMVGTAYMRGREIAPEYTDAYGQVPILSSEQPTMEQLIDADPDFVYSGYPDGFSEKTGHTREQLGDVGIDTHLNPEGCATGPVEIDDIFAEITTIGEIFRVPDRAEDSVAELRARLDDVRSRVGDEEPVTVFLYASGTDTASTTGANSMATALIEAAGGVNIFGDVPERWMSVSWEQVAERNPDVILVREEGTTPQYQSPSVTTKIADLMAVPAISATTAIRNEAFPTITLSQLQPGPYSIDGVEHLARQFHPASFG</sequence>
<feature type="signal peptide" evidence="2">
    <location>
        <begin position="1"/>
        <end position="30"/>
    </location>
</feature>
<comment type="similarity">
    <text evidence="1">Belongs to the bacterial solute-binding protein 8 family.</text>
</comment>
<comment type="caution">
    <text evidence="4">The sequence shown here is derived from an EMBL/GenBank/DDBJ whole genome shotgun (WGS) entry which is preliminary data.</text>
</comment>
<proteinExistence type="inferred from homology"/>
<dbReference type="Pfam" id="PF01497">
    <property type="entry name" value="Peripla_BP_2"/>
    <property type="match status" value="1"/>
</dbReference>
<accession>A0ABU7LDJ8</accession>
<dbReference type="Proteomes" id="UP001336020">
    <property type="component" value="Unassembled WGS sequence"/>
</dbReference>
<keyword evidence="2" id="KW-0732">Signal</keyword>
<evidence type="ECO:0000256" key="2">
    <source>
        <dbReference type="SAM" id="SignalP"/>
    </source>
</evidence>
<dbReference type="PROSITE" id="PS50983">
    <property type="entry name" value="FE_B12_PBP"/>
    <property type="match status" value="1"/>
</dbReference>
<keyword evidence="5" id="KW-1185">Reference proteome</keyword>
<dbReference type="Gene3D" id="3.40.50.1980">
    <property type="entry name" value="Nitrogenase molybdenum iron protein domain"/>
    <property type="match status" value="2"/>
</dbReference>
<dbReference type="RefSeq" id="WP_330134842.1">
    <property type="nucleotide sequence ID" value="NZ_JAUTXY010000009.1"/>
</dbReference>
<feature type="chain" id="PRO_5047102698" evidence="2">
    <location>
        <begin position="31"/>
        <end position="342"/>
    </location>
</feature>
<evidence type="ECO:0000256" key="1">
    <source>
        <dbReference type="ARBA" id="ARBA00008814"/>
    </source>
</evidence>
<evidence type="ECO:0000313" key="5">
    <source>
        <dbReference type="Proteomes" id="UP001336020"/>
    </source>
</evidence>
<dbReference type="SUPFAM" id="SSF53807">
    <property type="entry name" value="Helical backbone' metal receptor"/>
    <property type="match status" value="1"/>
</dbReference>
<reference evidence="4 5" key="1">
    <citation type="submission" date="2023-07" db="EMBL/GenBank/DDBJ databases">
        <authorList>
            <person name="Girao M."/>
            <person name="Carvalho M.F."/>
        </authorList>
    </citation>
    <scope>NUCLEOTIDE SEQUENCE [LARGE SCALE GENOMIC DNA]</scope>
    <source>
        <strain evidence="4 5">YIM65754</strain>
    </source>
</reference>
<evidence type="ECO:0000259" key="3">
    <source>
        <dbReference type="PROSITE" id="PS50983"/>
    </source>
</evidence>
<gene>
    <name evidence="4" type="ORF">Q7514_19040</name>
</gene>
<feature type="domain" description="Fe/B12 periplasmic-binding" evidence="3">
    <location>
        <begin position="66"/>
        <end position="340"/>
    </location>
</feature>
<dbReference type="PANTHER" id="PTHR30535">
    <property type="entry name" value="VITAMIN B12-BINDING PROTEIN"/>
    <property type="match status" value="1"/>
</dbReference>
<name>A0ABU7LDJ8_9NOCA</name>
<dbReference type="InterPro" id="IPR050902">
    <property type="entry name" value="ABC_Transporter_SBP"/>
</dbReference>
<organism evidence="4 5">
    <name type="scientific">Rhodococcus artemisiae</name>
    <dbReference type="NCBI Taxonomy" id="714159"/>
    <lineage>
        <taxon>Bacteria</taxon>
        <taxon>Bacillati</taxon>
        <taxon>Actinomycetota</taxon>
        <taxon>Actinomycetes</taxon>
        <taxon>Mycobacteriales</taxon>
        <taxon>Nocardiaceae</taxon>
        <taxon>Rhodococcus</taxon>
    </lineage>
</organism>
<dbReference type="PANTHER" id="PTHR30535:SF7">
    <property type="entry name" value="IRON(III) DICITRATE-BINDING PROTEIN"/>
    <property type="match status" value="1"/>
</dbReference>
<protein>
    <submittedName>
        <fullName evidence="4">ABC transporter substrate-binding protein</fullName>
    </submittedName>
</protein>
<dbReference type="EMBL" id="JAUTXY010000009">
    <property type="protein sequence ID" value="MEE2059618.1"/>
    <property type="molecule type" value="Genomic_DNA"/>
</dbReference>
<dbReference type="InterPro" id="IPR002491">
    <property type="entry name" value="ABC_transptr_periplasmic_BD"/>
</dbReference>